<keyword evidence="4 5" id="KW-0732">Signal</keyword>
<protein>
    <recommendedName>
        <fullName evidence="6">Chemokine interleukin-8-like domain-containing protein</fullName>
    </recommendedName>
</protein>
<comment type="caution">
    <text evidence="7">The sequence shown here is derived from an EMBL/GenBank/DDBJ whole genome shotgun (WGS) entry which is preliminary data.</text>
</comment>
<feature type="signal peptide" evidence="5">
    <location>
        <begin position="1"/>
        <end position="20"/>
    </location>
</feature>
<dbReference type="PANTHER" id="PTHR12015">
    <property type="entry name" value="SMALL INDUCIBLE CYTOKINE A"/>
    <property type="match status" value="1"/>
</dbReference>
<organism evidence="7 8">
    <name type="scientific">Ilyodon furcidens</name>
    <name type="common">goldbreast splitfin</name>
    <dbReference type="NCBI Taxonomy" id="33524"/>
    <lineage>
        <taxon>Eukaryota</taxon>
        <taxon>Metazoa</taxon>
        <taxon>Chordata</taxon>
        <taxon>Craniata</taxon>
        <taxon>Vertebrata</taxon>
        <taxon>Euteleostomi</taxon>
        <taxon>Actinopterygii</taxon>
        <taxon>Neopterygii</taxon>
        <taxon>Teleostei</taxon>
        <taxon>Neoteleostei</taxon>
        <taxon>Acanthomorphata</taxon>
        <taxon>Ovalentaria</taxon>
        <taxon>Atherinomorphae</taxon>
        <taxon>Cyprinodontiformes</taxon>
        <taxon>Goodeidae</taxon>
        <taxon>Ilyodon</taxon>
    </lineage>
</organism>
<evidence type="ECO:0000259" key="6">
    <source>
        <dbReference type="Pfam" id="PF00048"/>
    </source>
</evidence>
<evidence type="ECO:0000256" key="5">
    <source>
        <dbReference type="SAM" id="SignalP"/>
    </source>
</evidence>
<dbReference type="InterPro" id="IPR039809">
    <property type="entry name" value="Chemokine_b/g/d"/>
</dbReference>
<dbReference type="Gene3D" id="2.40.50.40">
    <property type="match status" value="1"/>
</dbReference>
<dbReference type="InterPro" id="IPR036048">
    <property type="entry name" value="Interleukin_8-like_sf"/>
</dbReference>
<keyword evidence="8" id="KW-1185">Reference proteome</keyword>
<gene>
    <name evidence="7" type="ORF">ILYODFUR_034778</name>
</gene>
<accession>A0ABV0ULJ9</accession>
<evidence type="ECO:0000313" key="7">
    <source>
        <dbReference type="EMBL" id="MEQ2246105.1"/>
    </source>
</evidence>
<feature type="domain" description="Chemokine interleukin-8-like" evidence="6">
    <location>
        <begin position="33"/>
        <end position="86"/>
    </location>
</feature>
<name>A0ABV0ULJ9_9TELE</name>
<evidence type="ECO:0000256" key="4">
    <source>
        <dbReference type="ARBA" id="ARBA00022729"/>
    </source>
</evidence>
<evidence type="ECO:0000256" key="3">
    <source>
        <dbReference type="ARBA" id="ARBA00022525"/>
    </source>
</evidence>
<reference evidence="7 8" key="1">
    <citation type="submission" date="2021-06" db="EMBL/GenBank/DDBJ databases">
        <authorList>
            <person name="Palmer J.M."/>
        </authorList>
    </citation>
    <scope>NUCLEOTIDE SEQUENCE [LARGE SCALE GENOMIC DNA]</scope>
    <source>
        <strain evidence="8">if_2019</strain>
        <tissue evidence="7">Muscle</tissue>
    </source>
</reference>
<evidence type="ECO:0000256" key="1">
    <source>
        <dbReference type="ARBA" id="ARBA00004613"/>
    </source>
</evidence>
<evidence type="ECO:0000256" key="2">
    <source>
        <dbReference type="ARBA" id="ARBA00022514"/>
    </source>
</evidence>
<dbReference type="PANTHER" id="PTHR12015:SF183">
    <property type="entry name" value="C-C MOTIF CHEMOKINE 3"/>
    <property type="match status" value="1"/>
</dbReference>
<keyword evidence="2" id="KW-0202">Cytokine</keyword>
<keyword evidence="3" id="KW-0964">Secreted</keyword>
<dbReference type="Proteomes" id="UP001482620">
    <property type="component" value="Unassembled WGS sequence"/>
</dbReference>
<evidence type="ECO:0000313" key="8">
    <source>
        <dbReference type="Proteomes" id="UP001482620"/>
    </source>
</evidence>
<dbReference type="InterPro" id="IPR001811">
    <property type="entry name" value="Chemokine_IL8-like_dom"/>
</dbReference>
<feature type="chain" id="PRO_5046986107" description="Chemokine interleukin-8-like domain-containing protein" evidence="5">
    <location>
        <begin position="21"/>
        <end position="99"/>
    </location>
</feature>
<dbReference type="EMBL" id="JAHRIQ010075892">
    <property type="protein sequence ID" value="MEQ2246105.1"/>
    <property type="molecule type" value="Genomic_DNA"/>
</dbReference>
<comment type="subcellular location">
    <subcellularLocation>
        <location evidence="1">Secreted</location>
    </subcellularLocation>
</comment>
<proteinExistence type="predicted"/>
<dbReference type="SUPFAM" id="SSF54117">
    <property type="entry name" value="Interleukin 8-like chemokines"/>
    <property type="match status" value="1"/>
</dbReference>
<dbReference type="PROSITE" id="PS51257">
    <property type="entry name" value="PROKAR_LIPOPROTEIN"/>
    <property type="match status" value="1"/>
</dbReference>
<sequence length="99" mass="11373">MKTLCLSLGMLLLIACCCNAMPDALRYNTGPVECCYNFRSVVIPKKYVFEIKKTHHSCMLKGFIVKTVKRRSFCFRESVPWVLEAYNQMQNPEGSGQQQ</sequence>
<dbReference type="Pfam" id="PF00048">
    <property type="entry name" value="IL8"/>
    <property type="match status" value="1"/>
</dbReference>